<gene>
    <name evidence="1" type="ORF">E3U43_009691</name>
</gene>
<protein>
    <submittedName>
        <fullName evidence="1">Uncharacterized protein</fullName>
    </submittedName>
</protein>
<accession>A0ACD3QD69</accession>
<evidence type="ECO:0000313" key="2">
    <source>
        <dbReference type="Proteomes" id="UP000793456"/>
    </source>
</evidence>
<organism evidence="1 2">
    <name type="scientific">Larimichthys crocea</name>
    <name type="common">Large yellow croaker</name>
    <name type="synonym">Pseudosciaena crocea</name>
    <dbReference type="NCBI Taxonomy" id="215358"/>
    <lineage>
        <taxon>Eukaryota</taxon>
        <taxon>Metazoa</taxon>
        <taxon>Chordata</taxon>
        <taxon>Craniata</taxon>
        <taxon>Vertebrata</taxon>
        <taxon>Euteleostomi</taxon>
        <taxon>Actinopterygii</taxon>
        <taxon>Neopterygii</taxon>
        <taxon>Teleostei</taxon>
        <taxon>Neoteleostei</taxon>
        <taxon>Acanthomorphata</taxon>
        <taxon>Eupercaria</taxon>
        <taxon>Sciaenidae</taxon>
        <taxon>Larimichthys</taxon>
    </lineage>
</organism>
<proteinExistence type="predicted"/>
<name>A0ACD3QD69_LARCR</name>
<reference evidence="1" key="1">
    <citation type="submission" date="2018-11" db="EMBL/GenBank/DDBJ databases">
        <title>The sequence and de novo assembly of Larimichthys crocea genome using PacBio and Hi-C technologies.</title>
        <authorList>
            <person name="Xu P."/>
            <person name="Chen B."/>
            <person name="Zhou Z."/>
            <person name="Ke Q."/>
            <person name="Wu Y."/>
            <person name="Bai H."/>
            <person name="Pu F."/>
        </authorList>
    </citation>
    <scope>NUCLEOTIDE SEQUENCE</scope>
    <source>
        <tissue evidence="1">Muscle</tissue>
    </source>
</reference>
<dbReference type="Proteomes" id="UP000793456">
    <property type="component" value="Chromosome XXI"/>
</dbReference>
<evidence type="ECO:0000313" key="1">
    <source>
        <dbReference type="EMBL" id="TMS04534.1"/>
    </source>
</evidence>
<sequence length="76" mass="8685">MILITSLTLSLIVLFLVPAAFFGWRMMRRRQVKSEGAHIPAGSQTGSHPDELYVNIVPDQHIYEIELEDDLQHTTH</sequence>
<keyword evidence="2" id="KW-1185">Reference proteome</keyword>
<dbReference type="EMBL" id="CM011694">
    <property type="protein sequence ID" value="TMS04534.1"/>
    <property type="molecule type" value="Genomic_DNA"/>
</dbReference>
<comment type="caution">
    <text evidence="1">The sequence shown here is derived from an EMBL/GenBank/DDBJ whole genome shotgun (WGS) entry which is preliminary data.</text>
</comment>